<keyword evidence="7" id="KW-0482">Metalloprotease</keyword>
<keyword evidence="3" id="KW-0479">Metal-binding</keyword>
<organism evidence="10 11">
    <name type="scientific">Thalassotalea marina</name>
    <dbReference type="NCBI Taxonomy" id="1673741"/>
    <lineage>
        <taxon>Bacteria</taxon>
        <taxon>Pseudomonadati</taxon>
        <taxon>Pseudomonadota</taxon>
        <taxon>Gammaproteobacteria</taxon>
        <taxon>Alteromonadales</taxon>
        <taxon>Colwelliaceae</taxon>
        <taxon>Thalassotalea</taxon>
    </lineage>
</organism>
<reference evidence="10" key="1">
    <citation type="journal article" date="2014" name="Int. J. Syst. Evol. Microbiol.">
        <title>Complete genome sequence of Corynebacterium casei LMG S-19264T (=DSM 44701T), isolated from a smear-ripened cheese.</title>
        <authorList>
            <consortium name="US DOE Joint Genome Institute (JGI-PGF)"/>
            <person name="Walter F."/>
            <person name="Albersmeier A."/>
            <person name="Kalinowski J."/>
            <person name="Ruckert C."/>
        </authorList>
    </citation>
    <scope>NUCLEOTIDE SEQUENCE</scope>
    <source>
        <strain evidence="10">KCTC 42731</strain>
    </source>
</reference>
<accession>A0A919EKR8</accession>
<evidence type="ECO:0000259" key="9">
    <source>
        <dbReference type="Pfam" id="PF05572"/>
    </source>
</evidence>
<evidence type="ECO:0000256" key="5">
    <source>
        <dbReference type="ARBA" id="ARBA00022801"/>
    </source>
</evidence>
<dbReference type="AlphaFoldDB" id="A0A919EKR8"/>
<sequence length="436" mass="47841">MKNGFLFLSALVLIGCGGSSSKTPETKPTPSNDITLYTTLSGKGSIIPTQITVKKGESVNFELTPEQGYNLANVSGCNGKINGQNYQVKNVTEKCTVSVEFTAKQYLISTKADLQGKVVVEQPEISHGETTFADIFPHTDYDIGDVFGCNGQLTGTRYNTGKIHGDCRINVAFTPMHPEPEAPITRVRIPVVVHVFENGIYGVTDEQIKAQIAQTNLHYRMQNTSELNSINADTKQYVGDTGIQFYLADTDPNGNPHSGIIRIDGHKGVGDNQNYSFARPELGGSAPWQNDKYINIWVSSGRNMSGGVAPLGWAYVPTFAPDDYIGVTVAQETFGPNNTEFPYFEGKTLSHELGHFLGLMGHTNNDVDHKDNNHANQPCDADIASNCQNKNISHSNFMQMNNADNTMKMFSKGQVSIMRNWLENGPLEALYLNNLE</sequence>
<evidence type="ECO:0000256" key="3">
    <source>
        <dbReference type="ARBA" id="ARBA00022723"/>
    </source>
</evidence>
<dbReference type="InterPro" id="IPR024079">
    <property type="entry name" value="MetalloPept_cat_dom_sf"/>
</dbReference>
<dbReference type="Gene3D" id="3.40.390.10">
    <property type="entry name" value="Collagenase (Catalytic Domain)"/>
    <property type="match status" value="1"/>
</dbReference>
<dbReference type="GO" id="GO:0008237">
    <property type="term" value="F:metallopeptidase activity"/>
    <property type="evidence" value="ECO:0007669"/>
    <property type="project" value="UniProtKB-KW"/>
</dbReference>
<protein>
    <recommendedName>
        <fullName evidence="9">Peptidase M43 pregnancy-associated plasma-A domain-containing protein</fullName>
    </recommendedName>
</protein>
<keyword evidence="5" id="KW-0378">Hydrolase</keyword>
<gene>
    <name evidence="10" type="ORF">GCM10017161_25480</name>
</gene>
<proteinExistence type="inferred from homology"/>
<dbReference type="PANTHER" id="PTHR47466:SF1">
    <property type="entry name" value="METALLOPROTEASE MEP1 (AFU_ORTHOLOGUE AFUA_1G07730)-RELATED"/>
    <property type="match status" value="1"/>
</dbReference>
<evidence type="ECO:0000256" key="6">
    <source>
        <dbReference type="ARBA" id="ARBA00022833"/>
    </source>
</evidence>
<dbReference type="GO" id="GO:0046872">
    <property type="term" value="F:metal ion binding"/>
    <property type="evidence" value="ECO:0007669"/>
    <property type="project" value="UniProtKB-KW"/>
</dbReference>
<dbReference type="GO" id="GO:0006508">
    <property type="term" value="P:proteolysis"/>
    <property type="evidence" value="ECO:0007669"/>
    <property type="project" value="UniProtKB-KW"/>
</dbReference>
<comment type="caution">
    <text evidence="10">The sequence shown here is derived from an EMBL/GenBank/DDBJ whole genome shotgun (WGS) entry which is preliminary data.</text>
</comment>
<keyword evidence="8" id="KW-1015">Disulfide bond</keyword>
<dbReference type="Proteomes" id="UP000623842">
    <property type="component" value="Unassembled WGS sequence"/>
</dbReference>
<evidence type="ECO:0000256" key="8">
    <source>
        <dbReference type="ARBA" id="ARBA00023157"/>
    </source>
</evidence>
<evidence type="ECO:0000256" key="1">
    <source>
        <dbReference type="ARBA" id="ARBA00008721"/>
    </source>
</evidence>
<feature type="domain" description="Peptidase M43 pregnancy-associated plasma-A" evidence="9">
    <location>
        <begin position="287"/>
        <end position="423"/>
    </location>
</feature>
<dbReference type="PANTHER" id="PTHR47466">
    <property type="match status" value="1"/>
</dbReference>
<evidence type="ECO:0000256" key="2">
    <source>
        <dbReference type="ARBA" id="ARBA00022670"/>
    </source>
</evidence>
<evidence type="ECO:0000313" key="11">
    <source>
        <dbReference type="Proteomes" id="UP000623842"/>
    </source>
</evidence>
<keyword evidence="11" id="KW-1185">Reference proteome</keyword>
<dbReference type="SUPFAM" id="SSF55486">
    <property type="entry name" value="Metalloproteases ('zincins'), catalytic domain"/>
    <property type="match status" value="1"/>
</dbReference>
<dbReference type="EMBL" id="BNCK01000005">
    <property type="protein sequence ID" value="GHF96052.1"/>
    <property type="molecule type" value="Genomic_DNA"/>
</dbReference>
<dbReference type="InterPro" id="IPR008754">
    <property type="entry name" value="Peptidase_M43"/>
</dbReference>
<keyword evidence="6" id="KW-0862">Zinc</keyword>
<name>A0A919EKR8_9GAMM</name>
<evidence type="ECO:0000313" key="10">
    <source>
        <dbReference type="EMBL" id="GHF96052.1"/>
    </source>
</evidence>
<evidence type="ECO:0000256" key="4">
    <source>
        <dbReference type="ARBA" id="ARBA00022729"/>
    </source>
</evidence>
<comment type="similarity">
    <text evidence="1">Belongs to the peptidase M43B family.</text>
</comment>
<keyword evidence="2" id="KW-0645">Protease</keyword>
<dbReference type="Pfam" id="PF05572">
    <property type="entry name" value="Peptidase_M43"/>
    <property type="match status" value="1"/>
</dbReference>
<keyword evidence="4" id="KW-0732">Signal</keyword>
<evidence type="ECO:0000256" key="7">
    <source>
        <dbReference type="ARBA" id="ARBA00023049"/>
    </source>
</evidence>
<dbReference type="RefSeq" id="WP_189771164.1">
    <property type="nucleotide sequence ID" value="NZ_BNCK01000005.1"/>
</dbReference>
<dbReference type="PROSITE" id="PS51257">
    <property type="entry name" value="PROKAR_LIPOPROTEIN"/>
    <property type="match status" value="1"/>
</dbReference>
<reference evidence="10" key="2">
    <citation type="submission" date="2020-09" db="EMBL/GenBank/DDBJ databases">
        <authorList>
            <person name="Sun Q."/>
            <person name="Kim S."/>
        </authorList>
    </citation>
    <scope>NUCLEOTIDE SEQUENCE</scope>
    <source>
        <strain evidence="10">KCTC 42731</strain>
    </source>
</reference>